<dbReference type="GO" id="GO:0004722">
    <property type="term" value="F:protein serine/threonine phosphatase activity"/>
    <property type="evidence" value="ECO:0007669"/>
    <property type="project" value="UniProtKB-EC"/>
</dbReference>
<dbReference type="PANTHER" id="PTHR13832:SF620">
    <property type="entry name" value="PROTEIN PHOSPHATASE 2C 13-RELATED"/>
    <property type="match status" value="1"/>
</dbReference>
<dbReference type="EC" id="3.1.3.16" evidence="4"/>
<dbReference type="SMART" id="SM00332">
    <property type="entry name" value="PP2Cc"/>
    <property type="match status" value="1"/>
</dbReference>
<feature type="domain" description="PPM-type phosphatase" evidence="12">
    <location>
        <begin position="93"/>
        <end position="364"/>
    </location>
</feature>
<evidence type="ECO:0000256" key="9">
    <source>
        <dbReference type="ARBA" id="ARBA00023211"/>
    </source>
</evidence>
<dbReference type="CDD" id="cd00143">
    <property type="entry name" value="PP2Cc"/>
    <property type="match status" value="1"/>
</dbReference>
<keyword evidence="9" id="KW-0464">Manganese</keyword>
<dbReference type="InterPro" id="IPR001932">
    <property type="entry name" value="PPM-type_phosphatase-like_dom"/>
</dbReference>
<evidence type="ECO:0000256" key="3">
    <source>
        <dbReference type="ARBA" id="ARBA00006702"/>
    </source>
</evidence>
<name>A0AAE1MHX4_9FABA</name>
<keyword evidence="14" id="KW-1185">Reference proteome</keyword>
<evidence type="ECO:0000256" key="2">
    <source>
        <dbReference type="ARBA" id="ARBA00001946"/>
    </source>
</evidence>
<proteinExistence type="inferred from homology"/>
<dbReference type="Proteomes" id="UP001293593">
    <property type="component" value="Unassembled WGS sequence"/>
</dbReference>
<comment type="caution">
    <text evidence="13">The sequence shown here is derived from an EMBL/GenBank/DDBJ whole genome shotgun (WGS) entry which is preliminary data.</text>
</comment>
<comment type="similarity">
    <text evidence="3">Belongs to the PP2C family.</text>
</comment>
<dbReference type="PROSITE" id="PS51746">
    <property type="entry name" value="PPM_2"/>
    <property type="match status" value="1"/>
</dbReference>
<evidence type="ECO:0000256" key="6">
    <source>
        <dbReference type="ARBA" id="ARBA00022801"/>
    </source>
</evidence>
<sequence length="393" mass="43841">MIVDQKMVNKEIVRQQTIPVLDVEYHLRVAQEHNVKLEVSPRSSSVPIFGQVRVSSETISTETSRFETAESCSEIIEDPIIETSSSKFIPNVRSGSHADIGSRQSMEDEHIKIDDLASHLGLVFKSPIPCAFYAVFDGHEGSEAANFVKRNAMRLFFEDANLLLSYDTDVLFLKKLEDSHRKAFLLADLALANEATVGSSCGTTALTALVLGSHLLVANAGDCRAVLCRRGVAVNLSQDHKAGNLREERRVKDLRGFIDDNGYLSGYLSVTRALGDWHLKLPLGSASPLIADPDVRQVSLTEDDEFLIIACDGIWDVMSSEDAVRFVRRRLRWHDDPQRCARELVKEALRLNTSDNLTVIVICLSSIESIVESIPPQRRRFRACSLSERLVTY</sequence>
<comment type="cofactor">
    <cofactor evidence="2">
        <name>Mg(2+)</name>
        <dbReference type="ChEBI" id="CHEBI:18420"/>
    </cofactor>
</comment>
<comment type="catalytic activity">
    <reaction evidence="10">
        <text>O-phospho-L-seryl-[protein] + H2O = L-seryl-[protein] + phosphate</text>
        <dbReference type="Rhea" id="RHEA:20629"/>
        <dbReference type="Rhea" id="RHEA-COMP:9863"/>
        <dbReference type="Rhea" id="RHEA-COMP:11604"/>
        <dbReference type="ChEBI" id="CHEBI:15377"/>
        <dbReference type="ChEBI" id="CHEBI:29999"/>
        <dbReference type="ChEBI" id="CHEBI:43474"/>
        <dbReference type="ChEBI" id="CHEBI:83421"/>
        <dbReference type="EC" id="3.1.3.16"/>
    </reaction>
</comment>
<evidence type="ECO:0000256" key="7">
    <source>
        <dbReference type="ARBA" id="ARBA00022842"/>
    </source>
</evidence>
<dbReference type="InterPro" id="IPR036457">
    <property type="entry name" value="PPM-type-like_dom_sf"/>
</dbReference>
<comment type="catalytic activity">
    <reaction evidence="11">
        <text>O-phospho-L-threonyl-[protein] + H2O = L-threonyl-[protein] + phosphate</text>
        <dbReference type="Rhea" id="RHEA:47004"/>
        <dbReference type="Rhea" id="RHEA-COMP:11060"/>
        <dbReference type="Rhea" id="RHEA-COMP:11605"/>
        <dbReference type="ChEBI" id="CHEBI:15377"/>
        <dbReference type="ChEBI" id="CHEBI:30013"/>
        <dbReference type="ChEBI" id="CHEBI:43474"/>
        <dbReference type="ChEBI" id="CHEBI:61977"/>
        <dbReference type="EC" id="3.1.3.16"/>
    </reaction>
</comment>
<evidence type="ECO:0000256" key="10">
    <source>
        <dbReference type="ARBA" id="ARBA00047761"/>
    </source>
</evidence>
<gene>
    <name evidence="13" type="ORF">QN277_026942</name>
</gene>
<keyword evidence="5" id="KW-0479">Metal-binding</keyword>
<dbReference type="InterPro" id="IPR015655">
    <property type="entry name" value="PP2C"/>
</dbReference>
<dbReference type="EMBL" id="JAWXYG010000008">
    <property type="protein sequence ID" value="KAK4265959.1"/>
    <property type="molecule type" value="Genomic_DNA"/>
</dbReference>
<evidence type="ECO:0000259" key="12">
    <source>
        <dbReference type="PROSITE" id="PS51746"/>
    </source>
</evidence>
<dbReference type="Gene3D" id="3.60.40.10">
    <property type="entry name" value="PPM-type phosphatase domain"/>
    <property type="match status" value="1"/>
</dbReference>
<evidence type="ECO:0000256" key="1">
    <source>
        <dbReference type="ARBA" id="ARBA00001936"/>
    </source>
</evidence>
<dbReference type="SUPFAM" id="SSF81606">
    <property type="entry name" value="PP2C-like"/>
    <property type="match status" value="1"/>
</dbReference>
<dbReference type="AlphaFoldDB" id="A0AAE1MHX4"/>
<evidence type="ECO:0000256" key="11">
    <source>
        <dbReference type="ARBA" id="ARBA00048336"/>
    </source>
</evidence>
<organism evidence="13 14">
    <name type="scientific">Acacia crassicarpa</name>
    <name type="common">northern wattle</name>
    <dbReference type="NCBI Taxonomy" id="499986"/>
    <lineage>
        <taxon>Eukaryota</taxon>
        <taxon>Viridiplantae</taxon>
        <taxon>Streptophyta</taxon>
        <taxon>Embryophyta</taxon>
        <taxon>Tracheophyta</taxon>
        <taxon>Spermatophyta</taxon>
        <taxon>Magnoliopsida</taxon>
        <taxon>eudicotyledons</taxon>
        <taxon>Gunneridae</taxon>
        <taxon>Pentapetalae</taxon>
        <taxon>rosids</taxon>
        <taxon>fabids</taxon>
        <taxon>Fabales</taxon>
        <taxon>Fabaceae</taxon>
        <taxon>Caesalpinioideae</taxon>
        <taxon>mimosoid clade</taxon>
        <taxon>Acacieae</taxon>
        <taxon>Acacia</taxon>
    </lineage>
</organism>
<dbReference type="GO" id="GO:0005634">
    <property type="term" value="C:nucleus"/>
    <property type="evidence" value="ECO:0007669"/>
    <property type="project" value="UniProtKB-ARBA"/>
</dbReference>
<evidence type="ECO:0000313" key="14">
    <source>
        <dbReference type="Proteomes" id="UP001293593"/>
    </source>
</evidence>
<keyword evidence="6" id="KW-0378">Hydrolase</keyword>
<protein>
    <recommendedName>
        <fullName evidence="4">protein-serine/threonine phosphatase</fullName>
        <ecNumber evidence="4">3.1.3.16</ecNumber>
    </recommendedName>
</protein>
<evidence type="ECO:0000256" key="8">
    <source>
        <dbReference type="ARBA" id="ARBA00022912"/>
    </source>
</evidence>
<dbReference type="Pfam" id="PF00481">
    <property type="entry name" value="PP2C"/>
    <property type="match status" value="1"/>
</dbReference>
<evidence type="ECO:0000256" key="5">
    <source>
        <dbReference type="ARBA" id="ARBA00022723"/>
    </source>
</evidence>
<dbReference type="GO" id="GO:0046872">
    <property type="term" value="F:metal ion binding"/>
    <property type="evidence" value="ECO:0007669"/>
    <property type="project" value="UniProtKB-KW"/>
</dbReference>
<reference evidence="13" key="1">
    <citation type="submission" date="2023-10" db="EMBL/GenBank/DDBJ databases">
        <title>Chromosome-level genome of the transformable northern wattle, Acacia crassicarpa.</title>
        <authorList>
            <person name="Massaro I."/>
            <person name="Sinha N.R."/>
            <person name="Poethig S."/>
            <person name="Leichty A.R."/>
        </authorList>
    </citation>
    <scope>NUCLEOTIDE SEQUENCE</scope>
    <source>
        <strain evidence="13">Acra3RX</strain>
        <tissue evidence="13">Leaf</tissue>
    </source>
</reference>
<evidence type="ECO:0000256" key="4">
    <source>
        <dbReference type="ARBA" id="ARBA00013081"/>
    </source>
</evidence>
<accession>A0AAE1MHX4</accession>
<dbReference type="FunFam" id="3.60.40.10:FF:000004">
    <property type="entry name" value="Probable protein phosphatase 2C 22"/>
    <property type="match status" value="1"/>
</dbReference>
<comment type="cofactor">
    <cofactor evidence="1">
        <name>Mn(2+)</name>
        <dbReference type="ChEBI" id="CHEBI:29035"/>
    </cofactor>
</comment>
<dbReference type="GO" id="GO:0005737">
    <property type="term" value="C:cytoplasm"/>
    <property type="evidence" value="ECO:0007669"/>
    <property type="project" value="UniProtKB-ARBA"/>
</dbReference>
<keyword evidence="7" id="KW-0460">Magnesium</keyword>
<evidence type="ECO:0000313" key="13">
    <source>
        <dbReference type="EMBL" id="KAK4265959.1"/>
    </source>
</evidence>
<dbReference type="SMART" id="SM00331">
    <property type="entry name" value="PP2C_SIG"/>
    <property type="match status" value="1"/>
</dbReference>
<keyword evidence="8" id="KW-0904">Protein phosphatase</keyword>
<dbReference type="PANTHER" id="PTHR13832">
    <property type="entry name" value="PROTEIN PHOSPHATASE 2C"/>
    <property type="match status" value="1"/>
</dbReference>